<sequence length="89" mass="10058">MHGLHAVRSSGATSHYKVIGSHASPISPLETVMWGYIELQKVLGLYYQLTLEHSKSGNLNSHWPKKNAQYFFNSYLYTSSYLTSLQHGV</sequence>
<organism evidence="1 2">
    <name type="scientific">Paxillus rubicundulus Ve08.2h10</name>
    <dbReference type="NCBI Taxonomy" id="930991"/>
    <lineage>
        <taxon>Eukaryota</taxon>
        <taxon>Fungi</taxon>
        <taxon>Dikarya</taxon>
        <taxon>Basidiomycota</taxon>
        <taxon>Agaricomycotina</taxon>
        <taxon>Agaricomycetes</taxon>
        <taxon>Agaricomycetidae</taxon>
        <taxon>Boletales</taxon>
        <taxon>Paxilineae</taxon>
        <taxon>Paxillaceae</taxon>
        <taxon>Paxillus</taxon>
    </lineage>
</organism>
<evidence type="ECO:0000313" key="1">
    <source>
        <dbReference type="EMBL" id="KIK91943.1"/>
    </source>
</evidence>
<evidence type="ECO:0000313" key="2">
    <source>
        <dbReference type="Proteomes" id="UP000054538"/>
    </source>
</evidence>
<keyword evidence="2" id="KW-1185">Reference proteome</keyword>
<protein>
    <submittedName>
        <fullName evidence="1">Unplaced genomic scaffold scaffold_509, whole genome shotgun sequence</fullName>
    </submittedName>
</protein>
<dbReference type="InParanoid" id="A0A0D0DL45"/>
<feature type="non-terminal residue" evidence="1">
    <location>
        <position position="89"/>
    </location>
</feature>
<proteinExistence type="predicted"/>
<accession>A0A0D0DL45</accession>
<reference evidence="2" key="2">
    <citation type="submission" date="2015-01" db="EMBL/GenBank/DDBJ databases">
        <title>Evolutionary Origins and Diversification of the Mycorrhizal Mutualists.</title>
        <authorList>
            <consortium name="DOE Joint Genome Institute"/>
            <consortium name="Mycorrhizal Genomics Consortium"/>
            <person name="Kohler A."/>
            <person name="Kuo A."/>
            <person name="Nagy L.G."/>
            <person name="Floudas D."/>
            <person name="Copeland A."/>
            <person name="Barry K.W."/>
            <person name="Cichocki N."/>
            <person name="Veneault-Fourrey C."/>
            <person name="LaButti K."/>
            <person name="Lindquist E.A."/>
            <person name="Lipzen A."/>
            <person name="Lundell T."/>
            <person name="Morin E."/>
            <person name="Murat C."/>
            <person name="Riley R."/>
            <person name="Ohm R."/>
            <person name="Sun H."/>
            <person name="Tunlid A."/>
            <person name="Henrissat B."/>
            <person name="Grigoriev I.V."/>
            <person name="Hibbett D.S."/>
            <person name="Martin F."/>
        </authorList>
    </citation>
    <scope>NUCLEOTIDE SEQUENCE [LARGE SCALE GENOMIC DNA]</scope>
    <source>
        <strain evidence="2">Ve08.2h10</strain>
    </source>
</reference>
<dbReference type="EMBL" id="KN825331">
    <property type="protein sequence ID" value="KIK91943.1"/>
    <property type="molecule type" value="Genomic_DNA"/>
</dbReference>
<reference evidence="1 2" key="1">
    <citation type="submission" date="2014-04" db="EMBL/GenBank/DDBJ databases">
        <authorList>
            <consortium name="DOE Joint Genome Institute"/>
            <person name="Kuo A."/>
            <person name="Kohler A."/>
            <person name="Jargeat P."/>
            <person name="Nagy L.G."/>
            <person name="Floudas D."/>
            <person name="Copeland A."/>
            <person name="Barry K.W."/>
            <person name="Cichocki N."/>
            <person name="Veneault-Fourrey C."/>
            <person name="LaButti K."/>
            <person name="Lindquist E.A."/>
            <person name="Lipzen A."/>
            <person name="Lundell T."/>
            <person name="Morin E."/>
            <person name="Murat C."/>
            <person name="Sun H."/>
            <person name="Tunlid A."/>
            <person name="Henrissat B."/>
            <person name="Grigoriev I.V."/>
            <person name="Hibbett D.S."/>
            <person name="Martin F."/>
            <person name="Nordberg H.P."/>
            <person name="Cantor M.N."/>
            <person name="Hua S.X."/>
        </authorList>
    </citation>
    <scope>NUCLEOTIDE SEQUENCE [LARGE SCALE GENOMIC DNA]</scope>
    <source>
        <strain evidence="1 2">Ve08.2h10</strain>
    </source>
</reference>
<dbReference type="AlphaFoldDB" id="A0A0D0DL45"/>
<dbReference type="Proteomes" id="UP000054538">
    <property type="component" value="Unassembled WGS sequence"/>
</dbReference>
<name>A0A0D0DL45_9AGAM</name>
<gene>
    <name evidence="1" type="ORF">PAXRUDRAFT_830420</name>
</gene>
<dbReference type="HOGENOM" id="CLU_2460813_0_0_1"/>